<accession>A0A7X9SME4</accession>
<proteinExistence type="predicted"/>
<dbReference type="Gene3D" id="1.20.120.330">
    <property type="entry name" value="Nucleotidyltransferases domain 2"/>
    <property type="match status" value="1"/>
</dbReference>
<reference evidence="1 2" key="1">
    <citation type="submission" date="2020-04" db="EMBL/GenBank/DDBJ databases">
        <authorList>
            <person name="Hitch T.C.A."/>
            <person name="Wylensek D."/>
            <person name="Clavel T."/>
        </authorList>
    </citation>
    <scope>NUCLEOTIDE SEQUENCE [LARGE SCALE GENOMIC DNA]</scope>
    <source>
        <strain evidence="1 2">WB01_NA02</strain>
    </source>
</reference>
<evidence type="ECO:0000313" key="1">
    <source>
        <dbReference type="EMBL" id="NMF04553.1"/>
    </source>
</evidence>
<organism evidence="1 2">
    <name type="scientific">Clostridium beijerinckii</name>
    <name type="common">Clostridium MP</name>
    <dbReference type="NCBI Taxonomy" id="1520"/>
    <lineage>
        <taxon>Bacteria</taxon>
        <taxon>Bacillati</taxon>
        <taxon>Bacillota</taxon>
        <taxon>Clostridia</taxon>
        <taxon>Eubacteriales</taxon>
        <taxon>Clostridiaceae</taxon>
        <taxon>Clostridium</taxon>
    </lineage>
</organism>
<dbReference type="RefSeq" id="WP_168981548.1">
    <property type="nucleotide sequence ID" value="NZ_JABAGD010000010.1"/>
</dbReference>
<evidence type="ECO:0000313" key="2">
    <source>
        <dbReference type="Proteomes" id="UP000587880"/>
    </source>
</evidence>
<dbReference type="Proteomes" id="UP000587880">
    <property type="component" value="Unassembled WGS sequence"/>
</dbReference>
<dbReference type="InterPro" id="IPR038026">
    <property type="entry name" value="MtlR-like_sf"/>
</dbReference>
<sequence>MDKYSKEELQEMADIADTFEKKIMEFASDVESENSVQAILKGHLYIEHELRELLARNIKNPNFLKIDRIKFSDLTNWVFALGLLPKEIHQAVKKINELRNACAHNLRYTLGVDECKSLEDSLSGDIKKKYKRFASSKKGPINEIMKLQMILFTVWNTIQTINDMPDKFKDKIE</sequence>
<dbReference type="AlphaFoldDB" id="A0A7X9SME4"/>
<dbReference type="EMBL" id="JABAGD010000010">
    <property type="protein sequence ID" value="NMF04553.1"/>
    <property type="molecule type" value="Genomic_DNA"/>
</dbReference>
<dbReference type="SUPFAM" id="SSF158668">
    <property type="entry name" value="MtlR-like"/>
    <property type="match status" value="1"/>
</dbReference>
<protein>
    <recommendedName>
        <fullName evidence="3">DUF4145 domain-containing protein</fullName>
    </recommendedName>
</protein>
<evidence type="ECO:0008006" key="3">
    <source>
        <dbReference type="Google" id="ProtNLM"/>
    </source>
</evidence>
<name>A0A7X9SME4_CLOBE</name>
<comment type="caution">
    <text evidence="1">The sequence shown here is derived from an EMBL/GenBank/DDBJ whole genome shotgun (WGS) entry which is preliminary data.</text>
</comment>
<gene>
    <name evidence="1" type="ORF">HF849_07220</name>
</gene>